<name>A0A8K0CK00_IGNLU</name>
<dbReference type="Pfam" id="PF06477">
    <property type="entry name" value="DUF1091"/>
    <property type="match status" value="1"/>
</dbReference>
<dbReference type="AlphaFoldDB" id="A0A8K0CK00"/>
<gene>
    <name evidence="1" type="ORF">ILUMI_17369</name>
</gene>
<keyword evidence="2" id="KW-1185">Reference proteome</keyword>
<sequence length="122" mass="13997">MERASIPHYDKKYMNSAKILLQVYKFASNEYRLFPLRFQDKLCNLMKANVAGLQKLLNCGNFSGFPVISNTNITFCNFIPDDSMLPPFIPSGNYRADFHGLYSNNELFVAEVYGKVTRPEVK</sequence>
<dbReference type="OrthoDB" id="7925769at2759"/>
<evidence type="ECO:0000313" key="2">
    <source>
        <dbReference type="Proteomes" id="UP000801492"/>
    </source>
</evidence>
<reference evidence="1" key="1">
    <citation type="submission" date="2019-08" db="EMBL/GenBank/DDBJ databases">
        <title>The genome of the North American firefly Photinus pyralis.</title>
        <authorList>
            <consortium name="Photinus pyralis genome working group"/>
            <person name="Fallon T.R."/>
            <person name="Sander Lower S.E."/>
            <person name="Weng J.-K."/>
        </authorList>
    </citation>
    <scope>NUCLEOTIDE SEQUENCE</scope>
    <source>
        <strain evidence="1">TRF0915ILg1</strain>
        <tissue evidence="1">Whole body</tissue>
    </source>
</reference>
<accession>A0A8K0CK00</accession>
<evidence type="ECO:0000313" key="1">
    <source>
        <dbReference type="EMBL" id="KAF2888804.1"/>
    </source>
</evidence>
<organism evidence="1 2">
    <name type="scientific">Ignelater luminosus</name>
    <name type="common">Cucubano</name>
    <name type="synonym">Pyrophorus luminosus</name>
    <dbReference type="NCBI Taxonomy" id="2038154"/>
    <lineage>
        <taxon>Eukaryota</taxon>
        <taxon>Metazoa</taxon>
        <taxon>Ecdysozoa</taxon>
        <taxon>Arthropoda</taxon>
        <taxon>Hexapoda</taxon>
        <taxon>Insecta</taxon>
        <taxon>Pterygota</taxon>
        <taxon>Neoptera</taxon>
        <taxon>Endopterygota</taxon>
        <taxon>Coleoptera</taxon>
        <taxon>Polyphaga</taxon>
        <taxon>Elateriformia</taxon>
        <taxon>Elateroidea</taxon>
        <taxon>Elateridae</taxon>
        <taxon>Agrypninae</taxon>
        <taxon>Pyrophorini</taxon>
        <taxon>Ignelater</taxon>
    </lineage>
</organism>
<protein>
    <submittedName>
        <fullName evidence="1">Uncharacterized protein</fullName>
    </submittedName>
</protein>
<dbReference type="InterPro" id="IPR010512">
    <property type="entry name" value="DUF1091"/>
</dbReference>
<proteinExistence type="predicted"/>
<dbReference type="EMBL" id="VTPC01073645">
    <property type="protein sequence ID" value="KAF2888804.1"/>
    <property type="molecule type" value="Genomic_DNA"/>
</dbReference>
<comment type="caution">
    <text evidence="1">The sequence shown here is derived from an EMBL/GenBank/DDBJ whole genome shotgun (WGS) entry which is preliminary data.</text>
</comment>
<dbReference type="Proteomes" id="UP000801492">
    <property type="component" value="Unassembled WGS sequence"/>
</dbReference>